<evidence type="ECO:0000259" key="8">
    <source>
        <dbReference type="Pfam" id="PF04547"/>
    </source>
</evidence>
<feature type="domain" description="Anoctamin transmembrane" evidence="8">
    <location>
        <begin position="200"/>
        <end position="656"/>
    </location>
</feature>
<evidence type="ECO:0000256" key="6">
    <source>
        <dbReference type="RuleBase" id="RU280814"/>
    </source>
</evidence>
<evidence type="ECO:0000313" key="9">
    <source>
        <dbReference type="EMBL" id="LAC21145.1"/>
    </source>
</evidence>
<feature type="transmembrane region" description="Helical" evidence="6">
    <location>
        <begin position="243"/>
        <end position="261"/>
    </location>
</feature>
<name>A0A6A7FSV7_9CRUS</name>
<comment type="similarity">
    <text evidence="2 6">Belongs to the anoctamin family.</text>
</comment>
<dbReference type="AlphaFoldDB" id="A0A6A7FSV7"/>
<proteinExistence type="evidence at transcript level"/>
<feature type="compositionally biased region" description="Polar residues" evidence="7">
    <location>
        <begin position="692"/>
        <end position="708"/>
    </location>
</feature>
<feature type="transmembrane region" description="Helical" evidence="6">
    <location>
        <begin position="622"/>
        <end position="644"/>
    </location>
</feature>
<evidence type="ECO:0000256" key="2">
    <source>
        <dbReference type="ARBA" id="ARBA00009671"/>
    </source>
</evidence>
<dbReference type="PANTHER" id="PTHR12308">
    <property type="entry name" value="ANOCTAMIN"/>
    <property type="match status" value="1"/>
</dbReference>
<evidence type="ECO:0000256" key="7">
    <source>
        <dbReference type="SAM" id="MobiDB-lite"/>
    </source>
</evidence>
<evidence type="ECO:0000256" key="4">
    <source>
        <dbReference type="ARBA" id="ARBA00022989"/>
    </source>
</evidence>
<feature type="transmembrane region" description="Helical" evidence="6">
    <location>
        <begin position="404"/>
        <end position="423"/>
    </location>
</feature>
<feature type="region of interest" description="Disordered" evidence="7">
    <location>
        <begin position="1"/>
        <end position="21"/>
    </location>
</feature>
<dbReference type="GO" id="GO:0005886">
    <property type="term" value="C:plasma membrane"/>
    <property type="evidence" value="ECO:0007669"/>
    <property type="project" value="TreeGrafter"/>
</dbReference>
<keyword evidence="4 6" id="KW-1133">Transmembrane helix</keyword>
<evidence type="ECO:0000256" key="1">
    <source>
        <dbReference type="ARBA" id="ARBA00004141"/>
    </source>
</evidence>
<dbReference type="GO" id="GO:0005254">
    <property type="term" value="F:chloride channel activity"/>
    <property type="evidence" value="ECO:0007669"/>
    <property type="project" value="TreeGrafter"/>
</dbReference>
<feature type="transmembrane region" description="Helical" evidence="6">
    <location>
        <begin position="351"/>
        <end position="373"/>
    </location>
</feature>
<protein>
    <recommendedName>
        <fullName evidence="6">Anoctamin</fullName>
    </recommendedName>
</protein>
<feature type="compositionally biased region" description="Acidic residues" evidence="7">
    <location>
        <begin position="1"/>
        <end position="10"/>
    </location>
</feature>
<accession>A0A6A7FSV7</accession>
<feature type="transmembrane region" description="Helical" evidence="6">
    <location>
        <begin position="315"/>
        <end position="339"/>
    </location>
</feature>
<organism evidence="9">
    <name type="scientific">Hirondellea gigas</name>
    <dbReference type="NCBI Taxonomy" id="1518452"/>
    <lineage>
        <taxon>Eukaryota</taxon>
        <taxon>Metazoa</taxon>
        <taxon>Ecdysozoa</taxon>
        <taxon>Arthropoda</taxon>
        <taxon>Crustacea</taxon>
        <taxon>Multicrustacea</taxon>
        <taxon>Malacostraca</taxon>
        <taxon>Eumalacostraca</taxon>
        <taxon>Peracarida</taxon>
        <taxon>Amphipoda</taxon>
        <taxon>Amphilochidea</taxon>
        <taxon>Lysianassida</taxon>
        <taxon>Lysianassidira</taxon>
        <taxon>Lysianassoidea</taxon>
        <taxon>Lysianassidae</taxon>
        <taxon>Hirondellea</taxon>
    </lineage>
</organism>
<reference evidence="9" key="1">
    <citation type="submission" date="2017-11" db="EMBL/GenBank/DDBJ databases">
        <title>The sensing device of the deep-sea amphipod.</title>
        <authorList>
            <person name="Kobayashi H."/>
            <person name="Nagahama T."/>
            <person name="Arai W."/>
            <person name="Sasagawa Y."/>
            <person name="Umeda M."/>
            <person name="Hayashi T."/>
            <person name="Nikaido I."/>
            <person name="Watanabe H."/>
            <person name="Oguri K."/>
            <person name="Kitazato H."/>
            <person name="Fujioka K."/>
            <person name="Kido Y."/>
            <person name="Takami H."/>
        </authorList>
    </citation>
    <scope>NUCLEOTIDE SEQUENCE</scope>
    <source>
        <tissue evidence="9">Whole body</tissue>
    </source>
</reference>
<feature type="transmembrane region" description="Helical" evidence="6">
    <location>
        <begin position="588"/>
        <end position="610"/>
    </location>
</feature>
<dbReference type="EMBL" id="IACT01001823">
    <property type="protein sequence ID" value="LAC21145.1"/>
    <property type="molecule type" value="mRNA"/>
</dbReference>
<sequence>MRTDSDDDRDSPEGPGASHIPPTIYVIKFNRNARRQAVEFLLERIESKQKFGGAELFVRCEPQTPGEGLVVHVSATKIKLLEIAEATELQKTTAEGLVQELSVRELDQFLHGGLTLETILTPAEREYCVRHELDGIVAREEQCVPGYPSLHFFPGQSVVDVYLAEELIVSMYPLHERCYLDEVASNWYKSIFLSAPLDKIRDYFGESIAMYFSFLSFYTMLLLVPAILGLAQMMLNIDSFSEYTFYAVFNLIWVTVFLEVWKRHCCGLAYRWGTLERDTGAGEMVRRNHRGELRRNPVTNRLEPHYPQWKTRAKLYLVSVPSVGLCVMAALYLMMMAFWAEEHIIDWKKHYGSIAGFFLNVPSAVYAAVVWLLNFYYRKLAAFLTEWENHRTQRDHDWHRMAKLVVFEFVNNFSSLFYIAFYIQDMDMLCSQVATMLIVTQMINHFQEALLPLVVRKAYNKFSSAVMEQLSQNPSLAPYVAPVPRPVYRDGVEAQPIPVLSLDHKDPRIQQAKEEGQMDPYTDTYDDYLEMFLQFGYVFLFSSVYPMAAFWALLNNVLELKTDAFKLCRVMQRPSVKKCSDIGVWQNCFELLGCIAVATNCALLCMSPKLRRAAPGFSTIEWVLMFVVLEHLILIGKMALMWLVPDQPAWVREALDKIAYHSKMALRSERGKRTRRQLSRRFRSVHGVPRSGSRSRGTTPVAATTAANGSVRRRDY</sequence>
<evidence type="ECO:0000256" key="3">
    <source>
        <dbReference type="ARBA" id="ARBA00022692"/>
    </source>
</evidence>
<evidence type="ECO:0000256" key="5">
    <source>
        <dbReference type="ARBA" id="ARBA00023136"/>
    </source>
</evidence>
<feature type="region of interest" description="Disordered" evidence="7">
    <location>
        <begin position="682"/>
        <end position="716"/>
    </location>
</feature>
<dbReference type="Pfam" id="PF04547">
    <property type="entry name" value="Anoctamin"/>
    <property type="match status" value="1"/>
</dbReference>
<dbReference type="InterPro" id="IPR049452">
    <property type="entry name" value="Anoctamin_TM"/>
</dbReference>
<dbReference type="PANTHER" id="PTHR12308:SF74">
    <property type="entry name" value="ANOCTAMIN"/>
    <property type="match status" value="1"/>
</dbReference>
<feature type="transmembrane region" description="Helical" evidence="6">
    <location>
        <begin position="208"/>
        <end position="231"/>
    </location>
</feature>
<feature type="transmembrane region" description="Helical" evidence="6">
    <location>
        <begin position="535"/>
        <end position="554"/>
    </location>
</feature>
<comment type="subcellular location">
    <subcellularLocation>
        <location evidence="1 6">Membrane</location>
        <topology evidence="1 6">Multi-pass membrane protein</topology>
    </subcellularLocation>
</comment>
<dbReference type="InterPro" id="IPR007632">
    <property type="entry name" value="Anoctamin"/>
</dbReference>
<keyword evidence="3 6" id="KW-0812">Transmembrane</keyword>
<keyword evidence="5 6" id="KW-0472">Membrane</keyword>